<reference evidence="6" key="1">
    <citation type="journal article" date="2019" name="Int. J. Syst. Evol. Microbiol.">
        <title>The Global Catalogue of Microorganisms (GCM) 10K type strain sequencing project: providing services to taxonomists for standard genome sequencing and annotation.</title>
        <authorList>
            <consortium name="The Broad Institute Genomics Platform"/>
            <consortium name="The Broad Institute Genome Sequencing Center for Infectious Disease"/>
            <person name="Wu L."/>
            <person name="Ma J."/>
        </authorList>
    </citation>
    <scope>NUCLEOTIDE SEQUENCE [LARGE SCALE GENOMIC DNA]</scope>
    <source>
        <strain evidence="6">CECT 7956</strain>
    </source>
</reference>
<dbReference type="Pfam" id="PF00455">
    <property type="entry name" value="DeoRC"/>
    <property type="match status" value="1"/>
</dbReference>
<name>A0ABV7YUL8_9BACT</name>
<keyword evidence="6" id="KW-1185">Reference proteome</keyword>
<dbReference type="Pfam" id="PF08220">
    <property type="entry name" value="HTH_DeoR"/>
    <property type="match status" value="1"/>
</dbReference>
<dbReference type="PROSITE" id="PS00894">
    <property type="entry name" value="HTH_DEOR_1"/>
    <property type="match status" value="1"/>
</dbReference>
<proteinExistence type="predicted"/>
<dbReference type="InterPro" id="IPR036388">
    <property type="entry name" value="WH-like_DNA-bd_sf"/>
</dbReference>
<dbReference type="PANTHER" id="PTHR30363:SF44">
    <property type="entry name" value="AGA OPERON TRANSCRIPTIONAL REPRESSOR-RELATED"/>
    <property type="match status" value="1"/>
</dbReference>
<dbReference type="InterPro" id="IPR018356">
    <property type="entry name" value="Tscrpt_reg_HTH_DeoR_CS"/>
</dbReference>
<dbReference type="InterPro" id="IPR001034">
    <property type="entry name" value="DeoR_HTH"/>
</dbReference>
<dbReference type="RefSeq" id="WP_379837715.1">
    <property type="nucleotide sequence ID" value="NZ_JBHRYQ010000001.1"/>
</dbReference>
<dbReference type="PRINTS" id="PR00037">
    <property type="entry name" value="HTHLACR"/>
</dbReference>
<dbReference type="InterPro" id="IPR050313">
    <property type="entry name" value="Carb_Metab_HTH_regulators"/>
</dbReference>
<dbReference type="Gene3D" id="3.40.50.1360">
    <property type="match status" value="1"/>
</dbReference>
<keyword evidence="1" id="KW-0805">Transcription regulation</keyword>
<gene>
    <name evidence="5" type="ORF">ACFOOI_10340</name>
</gene>
<dbReference type="Proteomes" id="UP001595616">
    <property type="component" value="Unassembled WGS sequence"/>
</dbReference>
<dbReference type="SUPFAM" id="SSF46785">
    <property type="entry name" value="Winged helix' DNA-binding domain"/>
    <property type="match status" value="1"/>
</dbReference>
<dbReference type="InterPro" id="IPR036390">
    <property type="entry name" value="WH_DNA-bd_sf"/>
</dbReference>
<dbReference type="InterPro" id="IPR037171">
    <property type="entry name" value="NagB/RpiA_transferase-like"/>
</dbReference>
<dbReference type="SMART" id="SM00420">
    <property type="entry name" value="HTH_DEOR"/>
    <property type="match status" value="1"/>
</dbReference>
<evidence type="ECO:0000256" key="1">
    <source>
        <dbReference type="ARBA" id="ARBA00023015"/>
    </source>
</evidence>
<sequence>MSYPTRKHKILELIEKNDSVEVPFLAEYLDTSEITIRRDLNRMATEGLVYRTHGGAMKISLATAPVAFAQKVVANVAAKKEVALKAAQLISDGDVIFLDCGSTVFEMCEFIKNKSIKVVTNSLPVAFALAGSAVQLNFVGGEIDAERQAAHGQMAVEHISRYRVQKAFLGFDGISVANGISANSEKEVEITKAMYDCASETYFLGVSQKLNSDKYLPFLEIEKVKNLILENKLSESLVKPYISAGIEVI</sequence>
<accession>A0ABV7YUL8</accession>
<dbReference type="PROSITE" id="PS51000">
    <property type="entry name" value="HTH_DEOR_2"/>
    <property type="match status" value="1"/>
</dbReference>
<evidence type="ECO:0000313" key="6">
    <source>
        <dbReference type="Proteomes" id="UP001595616"/>
    </source>
</evidence>
<dbReference type="EMBL" id="JBHRYQ010000001">
    <property type="protein sequence ID" value="MFC3811053.1"/>
    <property type="molecule type" value="Genomic_DNA"/>
</dbReference>
<evidence type="ECO:0000259" key="4">
    <source>
        <dbReference type="PROSITE" id="PS51000"/>
    </source>
</evidence>
<evidence type="ECO:0000313" key="5">
    <source>
        <dbReference type="EMBL" id="MFC3811053.1"/>
    </source>
</evidence>
<keyword evidence="3" id="KW-0804">Transcription</keyword>
<evidence type="ECO:0000256" key="2">
    <source>
        <dbReference type="ARBA" id="ARBA00023125"/>
    </source>
</evidence>
<dbReference type="GO" id="GO:0003677">
    <property type="term" value="F:DNA binding"/>
    <property type="evidence" value="ECO:0007669"/>
    <property type="project" value="UniProtKB-KW"/>
</dbReference>
<keyword evidence="2 5" id="KW-0238">DNA-binding</keyword>
<dbReference type="InterPro" id="IPR014036">
    <property type="entry name" value="DeoR-like_C"/>
</dbReference>
<feature type="domain" description="HTH deoR-type" evidence="4">
    <location>
        <begin position="3"/>
        <end position="58"/>
    </location>
</feature>
<organism evidence="5 6">
    <name type="scientific">Lacihabitans lacunae</name>
    <dbReference type="NCBI Taxonomy" id="1028214"/>
    <lineage>
        <taxon>Bacteria</taxon>
        <taxon>Pseudomonadati</taxon>
        <taxon>Bacteroidota</taxon>
        <taxon>Cytophagia</taxon>
        <taxon>Cytophagales</taxon>
        <taxon>Leadbetterellaceae</taxon>
        <taxon>Lacihabitans</taxon>
    </lineage>
</organism>
<dbReference type="SMART" id="SM01134">
    <property type="entry name" value="DeoRC"/>
    <property type="match status" value="1"/>
</dbReference>
<protein>
    <submittedName>
        <fullName evidence="5">DeoR/GlpR family DNA-binding transcription regulator</fullName>
    </submittedName>
</protein>
<dbReference type="SUPFAM" id="SSF100950">
    <property type="entry name" value="NagB/RpiA/CoA transferase-like"/>
    <property type="match status" value="1"/>
</dbReference>
<comment type="caution">
    <text evidence="5">The sequence shown here is derived from an EMBL/GenBank/DDBJ whole genome shotgun (WGS) entry which is preliminary data.</text>
</comment>
<evidence type="ECO:0000256" key="3">
    <source>
        <dbReference type="ARBA" id="ARBA00023163"/>
    </source>
</evidence>
<dbReference type="Gene3D" id="1.10.10.10">
    <property type="entry name" value="Winged helix-like DNA-binding domain superfamily/Winged helix DNA-binding domain"/>
    <property type="match status" value="1"/>
</dbReference>
<dbReference type="PANTHER" id="PTHR30363">
    <property type="entry name" value="HTH-TYPE TRANSCRIPTIONAL REGULATOR SRLR-RELATED"/>
    <property type="match status" value="1"/>
</dbReference>